<dbReference type="InterPro" id="IPR037873">
    <property type="entry name" value="BamE-like"/>
</dbReference>
<gene>
    <name evidence="4" type="ORF">SAMN04488125_104101</name>
</gene>
<keyword evidence="5" id="KW-1185">Reference proteome</keyword>
<evidence type="ECO:0000256" key="1">
    <source>
        <dbReference type="ARBA" id="ARBA00022729"/>
    </source>
</evidence>
<dbReference type="OrthoDB" id="7994470at2"/>
<dbReference type="Gene3D" id="3.30.1450.10">
    <property type="match status" value="1"/>
</dbReference>
<feature type="chain" id="PRO_5011762162" evidence="3">
    <location>
        <begin position="20"/>
        <end position="344"/>
    </location>
</feature>
<evidence type="ECO:0000313" key="4">
    <source>
        <dbReference type="EMBL" id="SFK77303.1"/>
    </source>
</evidence>
<dbReference type="AlphaFoldDB" id="A0A1I4C967"/>
<feature type="signal peptide" evidence="3">
    <location>
        <begin position="1"/>
        <end position="19"/>
    </location>
</feature>
<feature type="region of interest" description="Disordered" evidence="2">
    <location>
        <begin position="135"/>
        <end position="239"/>
    </location>
</feature>
<accession>A0A1I4C967</accession>
<protein>
    <submittedName>
        <fullName evidence="4">Uncharacterized protein</fullName>
    </submittedName>
</protein>
<dbReference type="EMBL" id="FOSV01000004">
    <property type="protein sequence ID" value="SFK77303.1"/>
    <property type="molecule type" value="Genomic_DNA"/>
</dbReference>
<proteinExistence type="predicted"/>
<dbReference type="Proteomes" id="UP000198804">
    <property type="component" value="Unassembled WGS sequence"/>
</dbReference>
<dbReference type="RefSeq" id="WP_091943527.1">
    <property type="nucleotide sequence ID" value="NZ_FOSV01000004.1"/>
</dbReference>
<name>A0A1I4C967_9HYPH</name>
<reference evidence="5" key="1">
    <citation type="submission" date="2016-10" db="EMBL/GenBank/DDBJ databases">
        <authorList>
            <person name="Varghese N."/>
            <person name="Submissions S."/>
        </authorList>
    </citation>
    <scope>NUCLEOTIDE SEQUENCE [LARGE SCALE GENOMIC DNA]</scope>
    <source>
        <strain evidence="5">CGMCC 1.6474</strain>
    </source>
</reference>
<dbReference type="STRING" id="414703.SAMN04488125_104101"/>
<organism evidence="4 5">
    <name type="scientific">Methylorubrum salsuginis</name>
    <dbReference type="NCBI Taxonomy" id="414703"/>
    <lineage>
        <taxon>Bacteria</taxon>
        <taxon>Pseudomonadati</taxon>
        <taxon>Pseudomonadota</taxon>
        <taxon>Alphaproteobacteria</taxon>
        <taxon>Hyphomicrobiales</taxon>
        <taxon>Methylobacteriaceae</taxon>
        <taxon>Methylorubrum</taxon>
    </lineage>
</organism>
<sequence length="344" mass="36076">MRLPALAILIALAPSLAAADDAFRARLSEIIAEQGGCAESRALVEGELAAFERARKGDETGQGDGKADETAPLLLFGKPAAAWSGENIRDLVAVIRACEAARPGQSRNAEERERRLTERMDRLAQAMRRAVVLSRRPPEIEETSANPTLRSDALPEAAGGGAAARRTGRRGAGPAFVPLDGARAAQTPPEGERRAPARAAAHASAAVPPSTLAPETRSAPAAATAPSRREAASDAPQNAPRAAFAPGAALSIEPAFRPGAAPAEAAPPRTCLVTRERFERIRTGMSLKEVEGLFGCRGRLDSAVAIDGLGTFEVYVWSPPSQAGSVTVTFQNRRLTTKVLRGMS</sequence>
<keyword evidence="1 3" id="KW-0732">Signal</keyword>
<feature type="compositionally biased region" description="Low complexity" evidence="2">
    <location>
        <begin position="197"/>
        <end position="226"/>
    </location>
</feature>
<evidence type="ECO:0000313" key="5">
    <source>
        <dbReference type="Proteomes" id="UP000198804"/>
    </source>
</evidence>
<evidence type="ECO:0000256" key="2">
    <source>
        <dbReference type="SAM" id="MobiDB-lite"/>
    </source>
</evidence>
<evidence type="ECO:0000256" key="3">
    <source>
        <dbReference type="SAM" id="SignalP"/>
    </source>
</evidence>